<reference evidence="11" key="1">
    <citation type="journal article" date="2019" name="Int. J. Syst. Evol. Microbiol.">
        <title>The Global Catalogue of Microorganisms (GCM) 10K type strain sequencing project: providing services to taxonomists for standard genome sequencing and annotation.</title>
        <authorList>
            <consortium name="The Broad Institute Genomics Platform"/>
            <consortium name="The Broad Institute Genome Sequencing Center for Infectious Disease"/>
            <person name="Wu L."/>
            <person name="Ma J."/>
        </authorList>
    </citation>
    <scope>NUCLEOTIDE SEQUENCE [LARGE SCALE GENOMIC DNA]</scope>
    <source>
        <strain evidence="11">KCTC 62164</strain>
    </source>
</reference>
<accession>A0ABV7D115</accession>
<comment type="similarity">
    <text evidence="2 9">Belongs to the short-chain dehydrogenases/reductases (SDR) family. FabI subfamily.</text>
</comment>
<evidence type="ECO:0000256" key="9">
    <source>
        <dbReference type="PIRNR" id="PIRNR000094"/>
    </source>
</evidence>
<comment type="catalytic activity">
    <reaction evidence="8 9">
        <text>a 2,3-saturated acyl-[ACP] + NAD(+) = a (2E)-enoyl-[ACP] + NADH + H(+)</text>
        <dbReference type="Rhea" id="RHEA:10240"/>
        <dbReference type="Rhea" id="RHEA-COMP:9925"/>
        <dbReference type="Rhea" id="RHEA-COMP:9926"/>
        <dbReference type="ChEBI" id="CHEBI:15378"/>
        <dbReference type="ChEBI" id="CHEBI:57540"/>
        <dbReference type="ChEBI" id="CHEBI:57945"/>
        <dbReference type="ChEBI" id="CHEBI:78784"/>
        <dbReference type="ChEBI" id="CHEBI:78785"/>
        <dbReference type="EC" id="1.3.1.9"/>
    </reaction>
</comment>
<keyword evidence="5 9" id="KW-0560">Oxidoreductase</keyword>
<dbReference type="Gene3D" id="3.40.50.720">
    <property type="entry name" value="NAD(P)-binding Rossmann-like Domain"/>
    <property type="match status" value="1"/>
</dbReference>
<dbReference type="Proteomes" id="UP001595444">
    <property type="component" value="Unassembled WGS sequence"/>
</dbReference>
<dbReference type="SUPFAM" id="SSF51735">
    <property type="entry name" value="NAD(P)-binding Rossmann-fold domains"/>
    <property type="match status" value="1"/>
</dbReference>
<keyword evidence="6" id="KW-0443">Lipid metabolism</keyword>
<evidence type="ECO:0000256" key="3">
    <source>
        <dbReference type="ARBA" id="ARBA00022516"/>
    </source>
</evidence>
<dbReference type="EMBL" id="JBHRSL010000002">
    <property type="protein sequence ID" value="MFC3050853.1"/>
    <property type="molecule type" value="Genomic_DNA"/>
</dbReference>
<gene>
    <name evidence="10" type="ORF">ACFOKA_02930</name>
</gene>
<keyword evidence="7 9" id="KW-0275">Fatty acid biosynthesis</keyword>
<dbReference type="PIRSF" id="PIRSF000094">
    <property type="entry name" value="Enoyl-ACP_rdct"/>
    <property type="match status" value="1"/>
</dbReference>
<dbReference type="Gene3D" id="1.10.8.400">
    <property type="entry name" value="Enoyl acyl carrier protein reductase"/>
    <property type="match status" value="1"/>
</dbReference>
<organism evidence="10 11">
    <name type="scientific">Kordiimonas pumila</name>
    <dbReference type="NCBI Taxonomy" id="2161677"/>
    <lineage>
        <taxon>Bacteria</taxon>
        <taxon>Pseudomonadati</taxon>
        <taxon>Pseudomonadota</taxon>
        <taxon>Alphaproteobacteria</taxon>
        <taxon>Kordiimonadales</taxon>
        <taxon>Kordiimonadaceae</taxon>
        <taxon>Kordiimonas</taxon>
    </lineage>
</organism>
<dbReference type="InterPro" id="IPR036291">
    <property type="entry name" value="NAD(P)-bd_dom_sf"/>
</dbReference>
<evidence type="ECO:0000256" key="2">
    <source>
        <dbReference type="ARBA" id="ARBA00009233"/>
    </source>
</evidence>
<evidence type="ECO:0000256" key="4">
    <source>
        <dbReference type="ARBA" id="ARBA00022832"/>
    </source>
</evidence>
<evidence type="ECO:0000256" key="1">
    <source>
        <dbReference type="ARBA" id="ARBA00005194"/>
    </source>
</evidence>
<dbReference type="CDD" id="cd05372">
    <property type="entry name" value="ENR_SDR"/>
    <property type="match status" value="1"/>
</dbReference>
<protein>
    <recommendedName>
        <fullName evidence="9">Enoyl-[acyl-carrier-protein] reductase [NADH]</fullName>
        <ecNumber evidence="9">1.3.1.9</ecNumber>
    </recommendedName>
</protein>
<evidence type="ECO:0000256" key="8">
    <source>
        <dbReference type="ARBA" id="ARBA00048572"/>
    </source>
</evidence>
<name>A0ABV7D115_9PROT</name>
<keyword evidence="3 9" id="KW-0444">Lipid biosynthesis</keyword>
<keyword evidence="11" id="KW-1185">Reference proteome</keyword>
<dbReference type="Pfam" id="PF13561">
    <property type="entry name" value="adh_short_C2"/>
    <property type="match status" value="1"/>
</dbReference>
<dbReference type="PANTHER" id="PTHR43159">
    <property type="entry name" value="ENOYL-[ACYL-CARRIER-PROTEIN] REDUCTASE"/>
    <property type="match status" value="1"/>
</dbReference>
<keyword evidence="9" id="KW-0520">NAD</keyword>
<dbReference type="RefSeq" id="WP_194212492.1">
    <property type="nucleotide sequence ID" value="NZ_CP061205.1"/>
</dbReference>
<evidence type="ECO:0000313" key="10">
    <source>
        <dbReference type="EMBL" id="MFC3050853.1"/>
    </source>
</evidence>
<comment type="pathway">
    <text evidence="1">Lipid metabolism; fatty acid biosynthesis.</text>
</comment>
<dbReference type="InterPro" id="IPR002347">
    <property type="entry name" value="SDR_fam"/>
</dbReference>
<proteinExistence type="inferred from homology"/>
<dbReference type="EC" id="1.3.1.9" evidence="9"/>
<evidence type="ECO:0000256" key="6">
    <source>
        <dbReference type="ARBA" id="ARBA00023098"/>
    </source>
</evidence>
<sequence length="271" mass="29566">MTKLMQGKRGLIMGVANDRSMAWGIAKACAEQGAEIAFTYQGDALKKRVDPLAASVGSDFVEECDVSDPASIDAMYEKLKAKWDTIDFFVHAIGYSDKNELRGRYVDTSMDNFLMTMNISAFSFVAVAQRLEKIMNPGGSMITLTYYGANKAIPHYNVMGVAKAALEASTRYMAKDLGEKGIRVNAISAGPMKTLAASGVGDFRMLLKYNEVNAPLRRNITLDDVAGSGLYLLSDLSSGVTGEIHYVDAGFNTTCMINNEEHMKQYIGLLD</sequence>
<keyword evidence="4" id="KW-0276">Fatty acid metabolism</keyword>
<evidence type="ECO:0000313" key="11">
    <source>
        <dbReference type="Proteomes" id="UP001595444"/>
    </source>
</evidence>
<evidence type="ECO:0000256" key="5">
    <source>
        <dbReference type="ARBA" id="ARBA00023002"/>
    </source>
</evidence>
<comment type="caution">
    <text evidence="10">The sequence shown here is derived from an EMBL/GenBank/DDBJ whole genome shotgun (WGS) entry which is preliminary data.</text>
</comment>
<evidence type="ECO:0000256" key="7">
    <source>
        <dbReference type="ARBA" id="ARBA00023160"/>
    </source>
</evidence>
<dbReference type="InterPro" id="IPR014358">
    <property type="entry name" value="Enoyl-ACP_Rdtase_NADH"/>
</dbReference>
<dbReference type="PANTHER" id="PTHR43159:SF2">
    <property type="entry name" value="ENOYL-[ACYL-CARRIER-PROTEIN] REDUCTASE [NADH], CHLOROPLASTIC"/>
    <property type="match status" value="1"/>
</dbReference>